<dbReference type="SUPFAM" id="SSF53474">
    <property type="entry name" value="alpha/beta-Hydrolases"/>
    <property type="match status" value="1"/>
</dbReference>
<keyword evidence="1" id="KW-0472">Membrane</keyword>
<name>A0A149V1B4_9PROT</name>
<feature type="transmembrane region" description="Helical" evidence="1">
    <location>
        <begin position="141"/>
        <end position="158"/>
    </location>
</feature>
<evidence type="ECO:0000256" key="1">
    <source>
        <dbReference type="SAM" id="Phobius"/>
    </source>
</evidence>
<accession>A0A149V1B4</accession>
<keyword evidence="1" id="KW-0812">Transmembrane</keyword>
<dbReference type="Proteomes" id="UP000075377">
    <property type="component" value="Unassembled WGS sequence"/>
</dbReference>
<evidence type="ECO:0000259" key="2">
    <source>
        <dbReference type="Pfam" id="PF01764"/>
    </source>
</evidence>
<dbReference type="Gene3D" id="3.40.50.1820">
    <property type="entry name" value="alpha/beta hydrolase"/>
    <property type="match status" value="1"/>
</dbReference>
<evidence type="ECO:0000313" key="4">
    <source>
        <dbReference type="Proteomes" id="UP000075377"/>
    </source>
</evidence>
<feature type="transmembrane region" description="Helical" evidence="1">
    <location>
        <begin position="246"/>
        <end position="262"/>
    </location>
</feature>
<gene>
    <name evidence="3" type="ORF">AD951_00840</name>
</gene>
<dbReference type="PATRIC" id="fig|178901.14.peg.344"/>
<sequence>MEKTLVMLVHGTWGGRLNVGLINRILRKKSNRSLWFEEGSAFFNNLPNRGLCDVIHHDWGGPNSFDARRVASVEVAKKIENAFQKNKYKKLVIIGHSHGGNVALKSLDHIKSGFRPDSENTLVITMATPFIIFKSQRLRKVVPLFWYSLLLMLIIFKFNLDALHHTGFLNIDKNAGRIILFFLFPVLYFSFNCIFSSNGGRYSPKECNFSAFLARKIPAHVIRTSHDEAGFLTNLNSSFFLAFNKIMNFSLNIFAFVMNLLKVPKRNIWLQTFCFALWILGIQLLIGLALYELNTKQSTIIQIICSWGGEFVTLLLTLWALYIVSFSGLGMPLVGLKDTDVTIESVPDANFNVMVRTITQKNIVLSDDMRHSIYNNGECLKIINNILSIYII</sequence>
<feature type="transmembrane region" description="Helical" evidence="1">
    <location>
        <begin position="303"/>
        <end position="324"/>
    </location>
</feature>
<organism evidence="3 4">
    <name type="scientific">Acetobacter malorum</name>
    <dbReference type="NCBI Taxonomy" id="178901"/>
    <lineage>
        <taxon>Bacteria</taxon>
        <taxon>Pseudomonadati</taxon>
        <taxon>Pseudomonadota</taxon>
        <taxon>Alphaproteobacteria</taxon>
        <taxon>Acetobacterales</taxon>
        <taxon>Acetobacteraceae</taxon>
        <taxon>Acetobacter</taxon>
    </lineage>
</organism>
<dbReference type="GO" id="GO:0006629">
    <property type="term" value="P:lipid metabolic process"/>
    <property type="evidence" value="ECO:0007669"/>
    <property type="project" value="InterPro"/>
</dbReference>
<dbReference type="Pfam" id="PF01764">
    <property type="entry name" value="Lipase_3"/>
    <property type="match status" value="1"/>
</dbReference>
<dbReference type="EMBL" id="LHZX01000124">
    <property type="protein sequence ID" value="KXV73683.1"/>
    <property type="molecule type" value="Genomic_DNA"/>
</dbReference>
<protein>
    <recommendedName>
        <fullName evidence="2">Fungal lipase-type domain-containing protein</fullName>
    </recommendedName>
</protein>
<evidence type="ECO:0000313" key="3">
    <source>
        <dbReference type="EMBL" id="KXV73683.1"/>
    </source>
</evidence>
<keyword evidence="1" id="KW-1133">Transmembrane helix</keyword>
<feature type="transmembrane region" description="Helical" evidence="1">
    <location>
        <begin position="178"/>
        <end position="195"/>
    </location>
</feature>
<dbReference type="OrthoDB" id="231913at2"/>
<dbReference type="InterPro" id="IPR029058">
    <property type="entry name" value="AB_hydrolase_fold"/>
</dbReference>
<dbReference type="AlphaFoldDB" id="A0A149V1B4"/>
<dbReference type="InterPro" id="IPR002921">
    <property type="entry name" value="Fungal_lipase-type"/>
</dbReference>
<reference evidence="3 4" key="1">
    <citation type="submission" date="2015-06" db="EMBL/GenBank/DDBJ databases">
        <title>Improved classification and identification of acetic acid bacteria using matrix-assisted laser desorption/ionization time-of-flight mass spectrometry; Gluconobacter nephelii and Gluconobacter uchimurae are later heterotypic synonyms of Gluconobacter japonicus and Gluconobacter oxydans, respectively.</title>
        <authorList>
            <person name="Li L."/>
            <person name="Cleenwerck I."/>
            <person name="De Vuyst L."/>
            <person name="Vandamme P."/>
        </authorList>
    </citation>
    <scope>NUCLEOTIDE SEQUENCE [LARGE SCALE GENOMIC DNA]</scope>
    <source>
        <strain evidence="3 4">LMG 1699</strain>
    </source>
</reference>
<feature type="transmembrane region" description="Helical" evidence="1">
    <location>
        <begin position="268"/>
        <end position="291"/>
    </location>
</feature>
<feature type="domain" description="Fungal lipase-type" evidence="2">
    <location>
        <begin position="71"/>
        <end position="131"/>
    </location>
</feature>
<dbReference type="RefSeq" id="WP_061498283.1">
    <property type="nucleotide sequence ID" value="NZ_LHZX01000124.1"/>
</dbReference>
<proteinExistence type="predicted"/>
<comment type="caution">
    <text evidence="3">The sequence shown here is derived from an EMBL/GenBank/DDBJ whole genome shotgun (WGS) entry which is preliminary data.</text>
</comment>